<evidence type="ECO:0008006" key="4">
    <source>
        <dbReference type="Google" id="ProtNLM"/>
    </source>
</evidence>
<dbReference type="SUPFAM" id="SSF110849">
    <property type="entry name" value="ParB/Sulfiredoxin"/>
    <property type="match status" value="1"/>
</dbReference>
<dbReference type="InterPro" id="IPR036086">
    <property type="entry name" value="ParB/Sulfiredoxin_sf"/>
</dbReference>
<feature type="compositionally biased region" description="Gly residues" evidence="1">
    <location>
        <begin position="151"/>
        <end position="161"/>
    </location>
</feature>
<reference evidence="2 3" key="1">
    <citation type="journal article" date="2015" name="Genome Announc.">
        <title>Genome Sequences of Mycobacteriophages AlanGrant, Baee, Corofin, OrangeOswald, and Vincenzo, New Members of Cluster B.</title>
        <authorList>
            <person name="Pope W.H."/>
            <person name="Carbonara M.E."/>
            <person name="Cioffi H.M."/>
            <person name="Cruz T."/>
            <person name="Dang B.Q."/>
            <person name="Doyle A.N."/>
            <person name="Fan O.H."/>
            <person name="Gallagher M."/>
            <person name="Gentile G.M."/>
            <person name="German B.A."/>
            <person name="Farrell M.E."/>
            <person name="Gerwig M."/>
            <person name="Hunter K.L."/>
            <person name="Lefever V.E."/>
            <person name="Marfisi N.A."/>
            <person name="McDonnell J.E."/>
            <person name="Monga J.K."/>
            <person name="Quiroz K.G."/>
            <person name="Pong A.C."/>
            <person name="Rimple P.A."/>
            <person name="Situ M."/>
            <person name="Sohnen P.C."/>
            <person name="Stockinger A.N."/>
            <person name="Thompson P.K."/>
            <person name="Torchio N.M."/>
            <person name="Toner C.L."/>
            <person name="Ulbrich M.C."/>
            <person name="Vohra N.I."/>
            <person name="Zakir A."/>
            <person name="Adkins N.L."/>
            <person name="Brown B.R."/>
            <person name="Churilla B.M."/>
            <person name="Kramer Z.J."/>
            <person name="Lapin J.S."/>
            <person name="Montgomery M.T."/>
            <person name="Prout A.K."/>
            <person name="Grubb S.R."/>
            <person name="Warner M.H."/>
            <person name="Bowman C.A."/>
            <person name="Russell D.A."/>
            <person name="Hatfull G.F."/>
        </authorList>
    </citation>
    <scope>NUCLEOTIDE SEQUENCE [LARGE SCALE GENOMIC DNA]</scope>
</reference>
<dbReference type="CDD" id="cd02440">
    <property type="entry name" value="AdoMet_MTases"/>
    <property type="match status" value="1"/>
</dbReference>
<keyword evidence="3" id="KW-1185">Reference proteome</keyword>
<gene>
    <name evidence="2" type="primary">1</name>
    <name evidence="2" type="ORF">SEA_VINCENZO_1</name>
</gene>
<dbReference type="Gene3D" id="3.40.50.150">
    <property type="entry name" value="Vaccinia Virus protein VP39"/>
    <property type="match status" value="1"/>
</dbReference>
<feature type="region of interest" description="Disordered" evidence="1">
    <location>
        <begin position="143"/>
        <end position="167"/>
    </location>
</feature>
<dbReference type="EMBL" id="KR080194">
    <property type="protein sequence ID" value="AKF14263.1"/>
    <property type="molecule type" value="Genomic_DNA"/>
</dbReference>
<sequence length="479" mass="52167">MASTVGKTTSVSPSQLHLFHKNARRGDVPAIMASLRRHTQYTPITVNVGTHTGRPNEVLKGNHTLMAFRELAETDPFDKQWQKIAVFWVDVDDDLAERIVVADNQIGRLGGFDDAQLAELVSGFDGDLDGLGFTDADVEALLGLNDEPGGDGDPSGDGGGAAPSIPLADRYGVPPFSVLDRRGGVWQERKREWLSAGLGLDNHDGREETLLLKIDPQGSDIFSTAVQASGGSTSVFDPVLCEVAYRWHTPEIDTPVSVLDPFAGGPVRGLLAGAMGLHYTGIDVRAEQIAANHAALGRRPEYADRVTWLHGDATRMGEVLADDQAFDLVFSCPPYGDLECYNDDNDRDISAWDYEDFLVGHAQAITDAAARLRDDRFAVWVTSDIRDKSGYYRGLVSATNDAFAAAGLRLLNEAVIVDPVGSTRLRTARPFEAGRKIARMHQYMLIYVKGDVRAATEWAKQGREFVVPDDDNDDIADAV</sequence>
<dbReference type="OrthoDB" id="15334at10239"/>
<organism evidence="2 3">
    <name type="scientific">Mycobacterium phage Vincenzo</name>
    <dbReference type="NCBI Taxonomy" id="1647301"/>
    <lineage>
        <taxon>Viruses</taxon>
        <taxon>Duplodnaviria</taxon>
        <taxon>Heunggongvirae</taxon>
        <taxon>Uroviricota</taxon>
        <taxon>Caudoviricetes</taxon>
        <taxon>Bclasvirinae</taxon>
        <taxon>Coopervirus</taxon>
        <taxon>Coopervirus vincenzo</taxon>
    </lineage>
</organism>
<dbReference type="KEGG" id="vg:26637402"/>
<dbReference type="InterPro" id="IPR029063">
    <property type="entry name" value="SAM-dependent_MTases_sf"/>
</dbReference>
<proteinExistence type="predicted"/>
<evidence type="ECO:0000313" key="3">
    <source>
        <dbReference type="Proteomes" id="UP000203101"/>
    </source>
</evidence>
<dbReference type="GeneID" id="26637402"/>
<protein>
    <recommendedName>
        <fullName evidence="4">DNA methylase</fullName>
    </recommendedName>
</protein>
<evidence type="ECO:0000256" key="1">
    <source>
        <dbReference type="SAM" id="MobiDB-lite"/>
    </source>
</evidence>
<dbReference type="RefSeq" id="YP_009210857.1">
    <property type="nucleotide sequence ID" value="NC_028934.1"/>
</dbReference>
<dbReference type="Proteomes" id="UP000203101">
    <property type="component" value="Segment"/>
</dbReference>
<evidence type="ECO:0000313" key="2">
    <source>
        <dbReference type="EMBL" id="AKF14263.1"/>
    </source>
</evidence>
<name>A0A0F6WDY6_9CAUD</name>
<dbReference type="SUPFAM" id="SSF53335">
    <property type="entry name" value="S-adenosyl-L-methionine-dependent methyltransferases"/>
    <property type="match status" value="1"/>
</dbReference>
<accession>A0A0F6WDY6</accession>